<feature type="domain" description="Flavodoxin-like" evidence="3">
    <location>
        <begin position="85"/>
        <end position="231"/>
    </location>
</feature>
<keyword evidence="2" id="KW-0732">Signal</keyword>
<feature type="signal peptide" evidence="2">
    <location>
        <begin position="1"/>
        <end position="33"/>
    </location>
</feature>
<organism evidence="4 5">
    <name type="scientific">Bacteroides uniformis</name>
    <dbReference type="NCBI Taxonomy" id="820"/>
    <lineage>
        <taxon>Bacteria</taxon>
        <taxon>Pseudomonadati</taxon>
        <taxon>Bacteroidota</taxon>
        <taxon>Bacteroidia</taxon>
        <taxon>Bacteroidales</taxon>
        <taxon>Bacteroidaceae</taxon>
        <taxon>Bacteroides</taxon>
    </lineage>
</organism>
<dbReference type="PANTHER" id="PTHR39201">
    <property type="entry name" value="EXPORTED PROTEIN-RELATED"/>
    <property type="match status" value="1"/>
</dbReference>
<proteinExistence type="predicted"/>
<dbReference type="GO" id="GO:0010181">
    <property type="term" value="F:FMN binding"/>
    <property type="evidence" value="ECO:0007669"/>
    <property type="project" value="InterPro"/>
</dbReference>
<feature type="compositionally biased region" description="Polar residues" evidence="1">
    <location>
        <begin position="45"/>
        <end position="60"/>
    </location>
</feature>
<name>A0A6I0LSY0_BACUN</name>
<dbReference type="InterPro" id="IPR029039">
    <property type="entry name" value="Flavoprotein-like_sf"/>
</dbReference>
<dbReference type="EMBL" id="WCTJ01000004">
    <property type="protein sequence ID" value="KAB4257580.1"/>
    <property type="molecule type" value="Genomic_DNA"/>
</dbReference>
<gene>
    <name evidence="4" type="ORF">GAP48_03650</name>
</gene>
<accession>A0A6I0LSY0</accession>
<dbReference type="SUPFAM" id="SSF52218">
    <property type="entry name" value="Flavoproteins"/>
    <property type="match status" value="1"/>
</dbReference>
<comment type="caution">
    <text evidence="4">The sequence shown here is derived from an EMBL/GenBank/DDBJ whole genome shotgun (WGS) entry which is preliminary data.</text>
</comment>
<feature type="region of interest" description="Disordered" evidence="1">
    <location>
        <begin position="36"/>
        <end position="60"/>
    </location>
</feature>
<dbReference type="InterPro" id="IPR008254">
    <property type="entry name" value="Flavodoxin/NO_synth"/>
</dbReference>
<dbReference type="Pfam" id="PF12682">
    <property type="entry name" value="Flavodoxin_4"/>
    <property type="match status" value="1"/>
</dbReference>
<dbReference type="Gene3D" id="3.40.50.360">
    <property type="match status" value="1"/>
</dbReference>
<dbReference type="PROSITE" id="PS51257">
    <property type="entry name" value="PROKAR_LIPOPROTEIN"/>
    <property type="match status" value="1"/>
</dbReference>
<dbReference type="AlphaFoldDB" id="A0A6I0LSY0"/>
<reference evidence="4 5" key="1">
    <citation type="journal article" date="2019" name="Nat. Med.">
        <title>A library of human gut bacterial isolates paired with longitudinal multiomics data enables mechanistic microbiome research.</title>
        <authorList>
            <person name="Poyet M."/>
            <person name="Groussin M."/>
            <person name="Gibbons S.M."/>
            <person name="Avila-Pacheco J."/>
            <person name="Jiang X."/>
            <person name="Kearney S.M."/>
            <person name="Perrotta A.R."/>
            <person name="Berdy B."/>
            <person name="Zhao S."/>
            <person name="Lieberman T.D."/>
            <person name="Swanson P.K."/>
            <person name="Smith M."/>
            <person name="Roesemann S."/>
            <person name="Alexander J.E."/>
            <person name="Rich S.A."/>
            <person name="Livny J."/>
            <person name="Vlamakis H."/>
            <person name="Clish C."/>
            <person name="Bullock K."/>
            <person name="Deik A."/>
            <person name="Scott J."/>
            <person name="Pierce K.A."/>
            <person name="Xavier R.J."/>
            <person name="Alm E.J."/>
        </authorList>
    </citation>
    <scope>NUCLEOTIDE SEQUENCE [LARGE SCALE GENOMIC DNA]</scope>
    <source>
        <strain evidence="4 5">BIOML-A3</strain>
    </source>
</reference>
<protein>
    <submittedName>
        <fullName evidence="4">Flavodoxin</fullName>
    </submittedName>
</protein>
<evidence type="ECO:0000313" key="5">
    <source>
        <dbReference type="Proteomes" id="UP000487989"/>
    </source>
</evidence>
<evidence type="ECO:0000256" key="2">
    <source>
        <dbReference type="SAM" id="SignalP"/>
    </source>
</evidence>
<evidence type="ECO:0000259" key="3">
    <source>
        <dbReference type="Pfam" id="PF12682"/>
    </source>
</evidence>
<evidence type="ECO:0000313" key="4">
    <source>
        <dbReference type="EMBL" id="KAB4257580.1"/>
    </source>
</evidence>
<dbReference type="Proteomes" id="UP000487989">
    <property type="component" value="Unassembled WGS sequence"/>
</dbReference>
<sequence>MLRTKIMTLEIKHMNRFFMIGCLLGLLSFGACSGDDPQLEDTPPSEENNGGNDNGTVSPDVTNEDILIVYFSRAGENWEVGYVDRGNTAVMADYIQEYTGAATFEIVPEVPYPTDYATMLQVSQQERDTDARPAIKNPLENLEQYSIVFIGSPIWYGGPPMIMQTFYETYPALAEKTIVPFGTHGGSGIGSCASLIREYFPDATLLESLGIPGNRIRDNQSRSQVQTWLQRIGVIKTDS</sequence>
<dbReference type="PANTHER" id="PTHR39201:SF1">
    <property type="entry name" value="FLAVODOXIN-LIKE DOMAIN-CONTAINING PROTEIN"/>
    <property type="match status" value="1"/>
</dbReference>
<evidence type="ECO:0000256" key="1">
    <source>
        <dbReference type="SAM" id="MobiDB-lite"/>
    </source>
</evidence>
<feature type="chain" id="PRO_5030152795" evidence="2">
    <location>
        <begin position="34"/>
        <end position="239"/>
    </location>
</feature>